<dbReference type="EMBL" id="BMYD01000005">
    <property type="protein sequence ID" value="GHA88116.1"/>
    <property type="molecule type" value="Genomic_DNA"/>
</dbReference>
<feature type="domain" description="EF-hand" evidence="1">
    <location>
        <begin position="64"/>
        <end position="94"/>
    </location>
</feature>
<sequence>MQAQVRGTADYLARMDADADGRVSLPEYQAWLGYAFERMDRDGDGVLSAGELPGGRGEPVRLDAHRQALAEAFARQDRDRSGFLDARELAAPPR</sequence>
<proteinExistence type="predicted"/>
<name>A0A918T355_9GAMM</name>
<reference evidence="2" key="1">
    <citation type="journal article" date="2014" name="Int. J. Syst. Evol. Microbiol.">
        <title>Complete genome sequence of Corynebacterium casei LMG S-19264T (=DSM 44701T), isolated from a smear-ripened cheese.</title>
        <authorList>
            <consortium name="US DOE Joint Genome Institute (JGI-PGF)"/>
            <person name="Walter F."/>
            <person name="Albersmeier A."/>
            <person name="Kalinowski J."/>
            <person name="Ruckert C."/>
        </authorList>
    </citation>
    <scope>NUCLEOTIDE SEQUENCE</scope>
    <source>
        <strain evidence="2">KCTC 23077</strain>
    </source>
</reference>
<dbReference type="InterPro" id="IPR018247">
    <property type="entry name" value="EF_Hand_1_Ca_BS"/>
</dbReference>
<organism evidence="2 3">
    <name type="scientific">Cognatilysobacter bugurensis</name>
    <dbReference type="NCBI Taxonomy" id="543356"/>
    <lineage>
        <taxon>Bacteria</taxon>
        <taxon>Pseudomonadati</taxon>
        <taxon>Pseudomonadota</taxon>
        <taxon>Gammaproteobacteria</taxon>
        <taxon>Lysobacterales</taxon>
        <taxon>Lysobacteraceae</taxon>
        <taxon>Cognatilysobacter</taxon>
    </lineage>
</organism>
<evidence type="ECO:0000313" key="2">
    <source>
        <dbReference type="EMBL" id="GHA88116.1"/>
    </source>
</evidence>
<comment type="caution">
    <text evidence="2">The sequence shown here is derived from an EMBL/GenBank/DDBJ whole genome shotgun (WGS) entry which is preliminary data.</text>
</comment>
<gene>
    <name evidence="2" type="ORF">GCM10007067_27690</name>
</gene>
<dbReference type="PROSITE" id="PS50222">
    <property type="entry name" value="EF_HAND_2"/>
    <property type="match status" value="1"/>
</dbReference>
<accession>A0A918T355</accession>
<dbReference type="InterPro" id="IPR011992">
    <property type="entry name" value="EF-hand-dom_pair"/>
</dbReference>
<keyword evidence="3" id="KW-1185">Reference proteome</keyword>
<dbReference type="AlphaFoldDB" id="A0A918T355"/>
<protein>
    <recommendedName>
        <fullName evidence="1">EF-hand domain-containing protein</fullName>
    </recommendedName>
</protein>
<dbReference type="Pfam" id="PF13202">
    <property type="entry name" value="EF-hand_5"/>
    <property type="match status" value="3"/>
</dbReference>
<evidence type="ECO:0000313" key="3">
    <source>
        <dbReference type="Proteomes" id="UP000646426"/>
    </source>
</evidence>
<dbReference type="InterPro" id="IPR002048">
    <property type="entry name" value="EF_hand_dom"/>
</dbReference>
<dbReference type="PROSITE" id="PS00018">
    <property type="entry name" value="EF_HAND_1"/>
    <property type="match status" value="2"/>
</dbReference>
<reference evidence="2" key="2">
    <citation type="submission" date="2020-09" db="EMBL/GenBank/DDBJ databases">
        <authorList>
            <person name="Sun Q."/>
            <person name="Kim S."/>
        </authorList>
    </citation>
    <scope>NUCLEOTIDE SEQUENCE</scope>
    <source>
        <strain evidence="2">KCTC 23077</strain>
    </source>
</reference>
<dbReference type="SUPFAM" id="SSF47473">
    <property type="entry name" value="EF-hand"/>
    <property type="match status" value="1"/>
</dbReference>
<evidence type="ECO:0000259" key="1">
    <source>
        <dbReference type="PROSITE" id="PS50222"/>
    </source>
</evidence>
<dbReference type="Proteomes" id="UP000646426">
    <property type="component" value="Unassembled WGS sequence"/>
</dbReference>
<dbReference type="Gene3D" id="1.10.238.10">
    <property type="entry name" value="EF-hand"/>
    <property type="match status" value="1"/>
</dbReference>
<dbReference type="GO" id="GO:0005509">
    <property type="term" value="F:calcium ion binding"/>
    <property type="evidence" value="ECO:0007669"/>
    <property type="project" value="InterPro"/>
</dbReference>